<accession>A0A161W703</accession>
<dbReference type="Proteomes" id="UP000076584">
    <property type="component" value="Unassembled WGS sequence"/>
</dbReference>
<evidence type="ECO:0000313" key="3">
    <source>
        <dbReference type="Proteomes" id="UP000076584"/>
    </source>
</evidence>
<dbReference type="AlphaFoldDB" id="A0A161W703"/>
<dbReference type="STRING" id="1573173.A0A161W703"/>
<evidence type="ECO:0000313" key="2">
    <source>
        <dbReference type="EMBL" id="KZL79668.1"/>
    </source>
</evidence>
<gene>
    <name evidence="2" type="ORF">CI238_12348</name>
</gene>
<dbReference type="EMBL" id="LFIW01002032">
    <property type="protein sequence ID" value="KZL79668.1"/>
    <property type="molecule type" value="Genomic_DNA"/>
</dbReference>
<keyword evidence="3" id="KW-1185">Reference proteome</keyword>
<reference evidence="2 3" key="1">
    <citation type="submission" date="2015-06" db="EMBL/GenBank/DDBJ databases">
        <title>Survival trade-offs in plant roots during colonization by closely related pathogenic and mutualistic fungi.</title>
        <authorList>
            <person name="Hacquard S."/>
            <person name="Kracher B."/>
            <person name="Hiruma K."/>
            <person name="Weinman A."/>
            <person name="Muench P."/>
            <person name="Garrido Oter R."/>
            <person name="Ver Loren van Themaat E."/>
            <person name="Dallerey J.-F."/>
            <person name="Damm U."/>
            <person name="Henrissat B."/>
            <person name="Lespinet O."/>
            <person name="Thon M."/>
            <person name="Kemen E."/>
            <person name="McHardy A.C."/>
            <person name="Schulze-Lefert P."/>
            <person name="O'Connell R.J."/>
        </authorList>
    </citation>
    <scope>NUCLEOTIDE SEQUENCE [LARGE SCALE GENOMIC DNA]</scope>
    <source>
        <strain evidence="2 3">MAFF 238704</strain>
    </source>
</reference>
<evidence type="ECO:0000256" key="1">
    <source>
        <dbReference type="SAM" id="MobiDB-lite"/>
    </source>
</evidence>
<comment type="caution">
    <text evidence="2">The sequence shown here is derived from an EMBL/GenBank/DDBJ whole genome shotgun (WGS) entry which is preliminary data.</text>
</comment>
<proteinExistence type="predicted"/>
<name>A0A161W703_COLIC</name>
<sequence>MPYQVGRVYAMAIYTGLLETLQMLLEIFIAEEAWENGNSPIFDFLMEVPARYKVFDDYKHAVDTEPKPAFLNGDTPVKPYLDHRHVFFPPIGRMDDEEGDSESDDDEEDPRELGPRRGFEHTPFNITEDMGVNVNVSGECIARGGLFRTATIVD</sequence>
<feature type="compositionally biased region" description="Acidic residues" evidence="1">
    <location>
        <begin position="95"/>
        <end position="110"/>
    </location>
</feature>
<dbReference type="OrthoDB" id="4360026at2759"/>
<feature type="compositionally biased region" description="Basic and acidic residues" evidence="1">
    <location>
        <begin position="111"/>
        <end position="120"/>
    </location>
</feature>
<protein>
    <submittedName>
        <fullName evidence="2">Uncharacterized protein</fullName>
    </submittedName>
</protein>
<organism evidence="2 3">
    <name type="scientific">Colletotrichum incanum</name>
    <name type="common">Soybean anthracnose fungus</name>
    <dbReference type="NCBI Taxonomy" id="1573173"/>
    <lineage>
        <taxon>Eukaryota</taxon>
        <taxon>Fungi</taxon>
        <taxon>Dikarya</taxon>
        <taxon>Ascomycota</taxon>
        <taxon>Pezizomycotina</taxon>
        <taxon>Sordariomycetes</taxon>
        <taxon>Hypocreomycetidae</taxon>
        <taxon>Glomerellales</taxon>
        <taxon>Glomerellaceae</taxon>
        <taxon>Colletotrichum</taxon>
        <taxon>Colletotrichum spaethianum species complex</taxon>
    </lineage>
</organism>
<feature type="region of interest" description="Disordered" evidence="1">
    <location>
        <begin position="91"/>
        <end position="124"/>
    </location>
</feature>